<dbReference type="Pfam" id="PF00350">
    <property type="entry name" value="Dynamin_N"/>
    <property type="match status" value="1"/>
</dbReference>
<evidence type="ECO:0000259" key="4">
    <source>
        <dbReference type="PROSITE" id="PS51388"/>
    </source>
</evidence>
<dbReference type="InterPro" id="IPR020850">
    <property type="entry name" value="GED_dom"/>
</dbReference>
<dbReference type="RefSeq" id="XP_001241919.2">
    <property type="nucleotide sequence ID" value="XM_001241918.2"/>
</dbReference>
<reference evidence="7" key="1">
    <citation type="journal article" date="2009" name="Genome Res.">
        <title>Comparative genomic analyses of the human fungal pathogens Coccidioides and their relatives.</title>
        <authorList>
            <person name="Sharpton T.J."/>
            <person name="Stajich J.E."/>
            <person name="Rounsley S.D."/>
            <person name="Gardner M.J."/>
            <person name="Wortman J.R."/>
            <person name="Jordar V.S."/>
            <person name="Maiti R."/>
            <person name="Kodira C.D."/>
            <person name="Neafsey D.E."/>
            <person name="Zeng Q."/>
            <person name="Hung C.-Y."/>
            <person name="McMahan C."/>
            <person name="Muszewska A."/>
            <person name="Grynberg M."/>
            <person name="Mandel M.A."/>
            <person name="Kellner E.M."/>
            <person name="Barker B.M."/>
            <person name="Galgiani J.N."/>
            <person name="Orbach M.J."/>
            <person name="Kirkland T.N."/>
            <person name="Cole G.T."/>
            <person name="Henn M.R."/>
            <person name="Birren B.W."/>
            <person name="Taylor J.W."/>
        </authorList>
    </citation>
    <scope>NUCLEOTIDE SEQUENCE [LARGE SCALE GENOMIC DNA]</scope>
    <source>
        <strain evidence="7">RS</strain>
    </source>
</reference>
<gene>
    <name evidence="6" type="ORF">CIMG_12990</name>
</gene>
<dbReference type="OrthoDB" id="415706at2759"/>
<reference evidence="7" key="2">
    <citation type="journal article" date="2010" name="Genome Res.">
        <title>Population genomic sequencing of Coccidioides fungi reveals recent hybridization and transposon control.</title>
        <authorList>
            <person name="Neafsey D.E."/>
            <person name="Barker B.M."/>
            <person name="Sharpton T.J."/>
            <person name="Stajich J.E."/>
            <person name="Park D.J."/>
            <person name="Whiston E."/>
            <person name="Hung C.-Y."/>
            <person name="McMahan C."/>
            <person name="White J."/>
            <person name="Sykes S."/>
            <person name="Heiman D."/>
            <person name="Young S."/>
            <person name="Zeng Q."/>
            <person name="Abouelleil A."/>
            <person name="Aftuck L."/>
            <person name="Bessette D."/>
            <person name="Brown A."/>
            <person name="FitzGerald M."/>
            <person name="Lui A."/>
            <person name="Macdonald J.P."/>
            <person name="Priest M."/>
            <person name="Orbach M.J."/>
            <person name="Galgiani J.N."/>
            <person name="Kirkland T.N."/>
            <person name="Cole G.T."/>
            <person name="Birren B.W."/>
            <person name="Henn M.R."/>
            <person name="Taylor J.W."/>
            <person name="Rounsley S.D."/>
        </authorList>
    </citation>
    <scope>GENOME REANNOTATION</scope>
    <source>
        <strain evidence="7">RS</strain>
    </source>
</reference>
<dbReference type="InterPro" id="IPR030381">
    <property type="entry name" value="G_DYNAMIN_dom"/>
</dbReference>
<accession>J3K6U6</accession>
<dbReference type="Proteomes" id="UP000001261">
    <property type="component" value="Unassembled WGS sequence"/>
</dbReference>
<organism evidence="6 7">
    <name type="scientific">Coccidioides immitis (strain RS)</name>
    <name type="common">Valley fever fungus</name>
    <dbReference type="NCBI Taxonomy" id="246410"/>
    <lineage>
        <taxon>Eukaryota</taxon>
        <taxon>Fungi</taxon>
        <taxon>Dikarya</taxon>
        <taxon>Ascomycota</taxon>
        <taxon>Pezizomycotina</taxon>
        <taxon>Eurotiomycetes</taxon>
        <taxon>Eurotiomycetidae</taxon>
        <taxon>Onygenales</taxon>
        <taxon>Onygenaceae</taxon>
        <taxon>Coccidioides</taxon>
    </lineage>
</organism>
<dbReference type="GO" id="GO:0048312">
    <property type="term" value="P:intracellular distribution of mitochondria"/>
    <property type="evidence" value="ECO:0007669"/>
    <property type="project" value="TreeGrafter"/>
</dbReference>
<protein>
    <submittedName>
        <fullName evidence="6">Dynamin GTPase</fullName>
    </submittedName>
</protein>
<name>J3K6U6_COCIM</name>
<dbReference type="Gene3D" id="1.20.120.1240">
    <property type="entry name" value="Dynamin, middle domain"/>
    <property type="match status" value="1"/>
</dbReference>
<dbReference type="GeneID" id="24164617"/>
<dbReference type="AlphaFoldDB" id="J3K6U6"/>
<evidence type="ECO:0000256" key="1">
    <source>
        <dbReference type="ARBA" id="ARBA00022741"/>
    </source>
</evidence>
<dbReference type="SUPFAM" id="SSF52540">
    <property type="entry name" value="P-loop containing nucleoside triphosphate hydrolases"/>
    <property type="match status" value="1"/>
</dbReference>
<dbReference type="CDD" id="cd08771">
    <property type="entry name" value="DLP_1"/>
    <property type="match status" value="1"/>
</dbReference>
<evidence type="ECO:0000313" key="7">
    <source>
        <dbReference type="Proteomes" id="UP000001261"/>
    </source>
</evidence>
<feature type="domain" description="Dynamin-type G" evidence="5">
    <location>
        <begin position="33"/>
        <end position="327"/>
    </location>
</feature>
<dbReference type="STRING" id="246410.J3K6U6"/>
<dbReference type="InterPro" id="IPR045063">
    <property type="entry name" value="Dynamin_N"/>
</dbReference>
<dbReference type="InterPro" id="IPR000375">
    <property type="entry name" value="Dynamin_stalk"/>
</dbReference>
<dbReference type="GO" id="GO:0016559">
    <property type="term" value="P:peroxisome fission"/>
    <property type="evidence" value="ECO:0007669"/>
    <property type="project" value="TreeGrafter"/>
</dbReference>
<dbReference type="GO" id="GO:0000266">
    <property type="term" value="P:mitochondrial fission"/>
    <property type="evidence" value="ECO:0007669"/>
    <property type="project" value="TreeGrafter"/>
</dbReference>
<dbReference type="GO" id="GO:0003924">
    <property type="term" value="F:GTPase activity"/>
    <property type="evidence" value="ECO:0007669"/>
    <property type="project" value="InterPro"/>
</dbReference>
<dbReference type="InterPro" id="IPR001401">
    <property type="entry name" value="Dynamin_GTPase"/>
</dbReference>
<dbReference type="GO" id="GO:0016020">
    <property type="term" value="C:membrane"/>
    <property type="evidence" value="ECO:0007669"/>
    <property type="project" value="TreeGrafter"/>
</dbReference>
<dbReference type="InterPro" id="IPR027417">
    <property type="entry name" value="P-loop_NTPase"/>
</dbReference>
<evidence type="ECO:0000259" key="5">
    <source>
        <dbReference type="PROSITE" id="PS51718"/>
    </source>
</evidence>
<feature type="region of interest" description="Disordered" evidence="3">
    <location>
        <begin position="433"/>
        <end position="455"/>
    </location>
</feature>
<dbReference type="GO" id="GO:0005874">
    <property type="term" value="C:microtubule"/>
    <property type="evidence" value="ECO:0007669"/>
    <property type="project" value="TreeGrafter"/>
</dbReference>
<keyword evidence="1" id="KW-0547">Nucleotide-binding</keyword>
<dbReference type="OMA" id="LPGNYNS"/>
<dbReference type="PRINTS" id="PR00195">
    <property type="entry name" value="DYNAMIN"/>
</dbReference>
<dbReference type="PROSITE" id="PS51388">
    <property type="entry name" value="GED"/>
    <property type="match status" value="1"/>
</dbReference>
<dbReference type="GO" id="GO:0006897">
    <property type="term" value="P:endocytosis"/>
    <property type="evidence" value="ECO:0007669"/>
    <property type="project" value="TreeGrafter"/>
</dbReference>
<dbReference type="FunFam" id="3.40.50.300:FF:001425">
    <property type="entry name" value="Dynamin GTPase, putative"/>
    <property type="match status" value="1"/>
</dbReference>
<dbReference type="InterPro" id="IPR022812">
    <property type="entry name" value="Dynamin"/>
</dbReference>
<dbReference type="GO" id="GO:0008017">
    <property type="term" value="F:microtubule binding"/>
    <property type="evidence" value="ECO:0007669"/>
    <property type="project" value="TreeGrafter"/>
</dbReference>
<dbReference type="Pfam" id="PF01031">
    <property type="entry name" value="Dynamin_M"/>
    <property type="match status" value="1"/>
</dbReference>
<dbReference type="GO" id="GO:0005739">
    <property type="term" value="C:mitochondrion"/>
    <property type="evidence" value="ECO:0007669"/>
    <property type="project" value="TreeGrafter"/>
</dbReference>
<sequence>MINSLSVSILKSITVSRRLNQIDGIRAKGIGDYISLPQLVVCGAQSAGKSSVLEGITGLPFPRQDGVCTKFATEIILRHTQNEISITASIIPHNGRPAATADELRNYRRRLSGYDELPETINDAACCMGIRGFVSSGDSAPAFSADVLRIEVVGDVGLHLTVVDLPGLVSVENEEHDAHDIKLVEDLVDSYLQSSRTIILAVVQATNDIATQPIIQRARHFDRAGERTVGIITKPDLINKGTEGRIALLTNNLDSTRLKHGFFLLKNPSPQQLEEGISLSERKRQEADFFRSPPWREHGIDLSRVGVDRLQPFLQGLLGDHIERELPKVCAEVRLLLDKTKVQLQDLGQERSTVSEQRFFLSKLSMDFVGLIQAALDGTYQHIASDFFGYDQNGISRNRLRGQIHTLNSLFADYMRDKSQKRKMERVPIDDLFESSADSEEDREKEDKYDHSGDADEPFYMNEAEFDRWIKKIYMNTRGLELPGNYNNAFLTELFHEQSSRWPAIAKRHIHRVHEETSTFVTRALAHVVIEEHIRRDIHKILDRSLQSNLDTALDELRKLCDDERAQLITYNHYYTDNIQKARHDRANTVLEHALQSLLGSLQNHVVVNMEQQACEEAKAGLAAYYKVDMKTFVDNVCRQVVERHIVRNLCHLFTPTDVLAFSDEEVELIASEPNSRQDRRKELKILEKHLEESFFELRS</sequence>
<dbReference type="PROSITE" id="PS51718">
    <property type="entry name" value="G_DYNAMIN_2"/>
    <property type="match status" value="1"/>
</dbReference>
<dbReference type="GO" id="GO:0005525">
    <property type="term" value="F:GTP binding"/>
    <property type="evidence" value="ECO:0007669"/>
    <property type="project" value="InterPro"/>
</dbReference>
<dbReference type="VEuPathDB" id="FungiDB:CIMG_12990"/>
<feature type="compositionally biased region" description="Basic and acidic residues" evidence="3">
    <location>
        <begin position="445"/>
        <end position="454"/>
    </location>
</feature>
<dbReference type="EMBL" id="GG704912">
    <property type="protein sequence ID" value="EAS30336.3"/>
    <property type="molecule type" value="Genomic_DNA"/>
</dbReference>
<dbReference type="InParanoid" id="J3K6U6"/>
<evidence type="ECO:0000256" key="2">
    <source>
        <dbReference type="ARBA" id="ARBA00023134"/>
    </source>
</evidence>
<proteinExistence type="predicted"/>
<keyword evidence="7" id="KW-1185">Reference proteome</keyword>
<dbReference type="SMART" id="SM00053">
    <property type="entry name" value="DYNc"/>
    <property type="match status" value="1"/>
</dbReference>
<dbReference type="PANTHER" id="PTHR11566:SF21">
    <property type="entry name" value="DYNAMIN RELATED PROTEIN 1, ISOFORM A"/>
    <property type="match status" value="1"/>
</dbReference>
<evidence type="ECO:0000256" key="3">
    <source>
        <dbReference type="SAM" id="MobiDB-lite"/>
    </source>
</evidence>
<feature type="compositionally biased region" description="Acidic residues" evidence="3">
    <location>
        <begin position="433"/>
        <end position="444"/>
    </location>
</feature>
<keyword evidence="2" id="KW-0342">GTP-binding</keyword>
<dbReference type="KEGG" id="cim:CIMG_12990"/>
<dbReference type="PANTHER" id="PTHR11566">
    <property type="entry name" value="DYNAMIN"/>
    <property type="match status" value="1"/>
</dbReference>
<feature type="domain" description="GED" evidence="4">
    <location>
        <begin position="615"/>
        <end position="700"/>
    </location>
</feature>
<dbReference type="Gene3D" id="3.40.50.300">
    <property type="entry name" value="P-loop containing nucleotide triphosphate hydrolases"/>
    <property type="match status" value="1"/>
</dbReference>
<evidence type="ECO:0000313" key="6">
    <source>
        <dbReference type="EMBL" id="EAS30336.3"/>
    </source>
</evidence>